<proteinExistence type="predicted"/>
<keyword evidence="1" id="KW-0472">Membrane</keyword>
<protein>
    <recommendedName>
        <fullName evidence="2">Putative zinc-ribbon domain-containing protein</fullName>
    </recommendedName>
</protein>
<name>A0A1F7YHC9_9BACT</name>
<evidence type="ECO:0000313" key="4">
    <source>
        <dbReference type="Proteomes" id="UP000179221"/>
    </source>
</evidence>
<comment type="caution">
    <text evidence="3">The sequence shown here is derived from an EMBL/GenBank/DDBJ whole genome shotgun (WGS) entry which is preliminary data.</text>
</comment>
<evidence type="ECO:0000256" key="1">
    <source>
        <dbReference type="SAM" id="Phobius"/>
    </source>
</evidence>
<gene>
    <name evidence="3" type="ORF">A2628_00430</name>
</gene>
<dbReference type="Proteomes" id="UP000179221">
    <property type="component" value="Unassembled WGS sequence"/>
</dbReference>
<sequence length="172" mass="19351">MKETEKIKKCPHCDKDISFRAKKCPYCQSDLRSWVNRHPILAFLSAIILLPFFLMIVVGSTTDTNESVEQTPRRESFRANVNFTGTQFVISNLDDVDCLGSQMSINGGLLKGGYELNDYNLRAGETYTVGALQFADDSGNRFNPLTTKPKTFYIYCRGNNELHGTGWGGEFN</sequence>
<evidence type="ECO:0000259" key="2">
    <source>
        <dbReference type="Pfam" id="PF13248"/>
    </source>
</evidence>
<dbReference type="EMBL" id="MGGL01000017">
    <property type="protein sequence ID" value="OGM25998.1"/>
    <property type="molecule type" value="Genomic_DNA"/>
</dbReference>
<evidence type="ECO:0000313" key="3">
    <source>
        <dbReference type="EMBL" id="OGM25998.1"/>
    </source>
</evidence>
<dbReference type="Pfam" id="PF13248">
    <property type="entry name" value="Zn_ribbon_3"/>
    <property type="match status" value="1"/>
</dbReference>
<dbReference type="AlphaFoldDB" id="A0A1F7YHC9"/>
<feature type="domain" description="Putative zinc-ribbon" evidence="2">
    <location>
        <begin position="8"/>
        <end position="31"/>
    </location>
</feature>
<dbReference type="InterPro" id="IPR059113">
    <property type="entry name" value="Znf_ribbon"/>
</dbReference>
<organism evidence="3 4">
    <name type="scientific">Candidatus Woesebacteria bacterium RIFCSPHIGHO2_01_FULL_40_22</name>
    <dbReference type="NCBI Taxonomy" id="1802499"/>
    <lineage>
        <taxon>Bacteria</taxon>
        <taxon>Candidatus Woeseibacteriota</taxon>
    </lineage>
</organism>
<keyword evidence="1" id="KW-1133">Transmembrane helix</keyword>
<feature type="transmembrane region" description="Helical" evidence="1">
    <location>
        <begin position="40"/>
        <end position="59"/>
    </location>
</feature>
<accession>A0A1F7YHC9</accession>
<keyword evidence="1" id="KW-0812">Transmembrane</keyword>
<reference evidence="3 4" key="1">
    <citation type="journal article" date="2016" name="Nat. Commun.">
        <title>Thousands of microbial genomes shed light on interconnected biogeochemical processes in an aquifer system.</title>
        <authorList>
            <person name="Anantharaman K."/>
            <person name="Brown C.T."/>
            <person name="Hug L.A."/>
            <person name="Sharon I."/>
            <person name="Castelle C.J."/>
            <person name="Probst A.J."/>
            <person name="Thomas B.C."/>
            <person name="Singh A."/>
            <person name="Wilkins M.J."/>
            <person name="Karaoz U."/>
            <person name="Brodie E.L."/>
            <person name="Williams K.H."/>
            <person name="Hubbard S.S."/>
            <person name="Banfield J.F."/>
        </authorList>
    </citation>
    <scope>NUCLEOTIDE SEQUENCE [LARGE SCALE GENOMIC DNA]</scope>
</reference>